<name>A0A9X2XNX5_9BACT</name>
<dbReference type="InterPro" id="IPR034054">
    <property type="entry name" value="Pep_S8_PrcA"/>
</dbReference>
<keyword evidence="10" id="KW-1185">Reference proteome</keyword>
<feature type="region of interest" description="Disordered" evidence="7">
    <location>
        <begin position="1"/>
        <end position="24"/>
    </location>
</feature>
<dbReference type="Pfam" id="PF00082">
    <property type="entry name" value="Peptidase_S8"/>
    <property type="match status" value="1"/>
</dbReference>
<feature type="domain" description="Peptidase S8/S53" evidence="8">
    <location>
        <begin position="272"/>
        <end position="558"/>
    </location>
</feature>
<evidence type="ECO:0000259" key="8">
    <source>
        <dbReference type="Pfam" id="PF00082"/>
    </source>
</evidence>
<evidence type="ECO:0000256" key="1">
    <source>
        <dbReference type="ARBA" id="ARBA00022670"/>
    </source>
</evidence>
<dbReference type="PANTHER" id="PTHR42884:SF14">
    <property type="entry name" value="NEUROENDOCRINE CONVERTASE 1"/>
    <property type="match status" value="1"/>
</dbReference>
<dbReference type="InterPro" id="IPR000209">
    <property type="entry name" value="Peptidase_S8/S53_dom"/>
</dbReference>
<gene>
    <name evidence="9" type="ORF">OCK74_12270</name>
</gene>
<dbReference type="InterPro" id="IPR023827">
    <property type="entry name" value="Peptidase_S8_Asp-AS"/>
</dbReference>
<sequence length="875" mass="95115">MKNVIAPPANTTNRTSGNQEDKNSYYYTNGQRIPLVKDPSVFAVRYKVGRDSRDGSLSQEASRLLHEVSENIGFIPYYALQVYRADHSRLGASLPAYGNGERTLTAAVRNLKSESPVEYAAIAFRRNKDVPVRNLDDLMFITREFAVQFKENISRREIDELNSRYRVEIVKELDYAPNGYVLRAPEAEGDNGPVVLANLYYESGMAVFAHPNFVQRHHLRQGILEKEKSKVKKIVTPLAVREVQPRTEFLSQQWHLQTAKVTDAWNITKGSNTIKVAILDDGVDTGHPEFDGKVVVQFDFATGDSDGNPNLSSENHGTACAGVAVAKGVKASGAAPDCSLIAIHTPDFLGTVEEAEMFQWVADQGADVISCSWGPADGTGAVDPLPDNVRAAIHYCVTKGRGGKGIPVFWAAGNGNESVSNDGYAANPEVFAVGASTNNERRAWYSDFGPEVFICAPSSGDRSERRIFTVDRRGNNGYNPDPDTGVSHPAGDNDYTDDFGGTSSATPLVAGITGLILSVKPELTVQQVREILRDTTDKIDQANGNYDSNGHSNLYGYGRVNALKAVEKARGTSGGGGGGGQPTGQLFITGPSSISRQDAAPTFQIGMGGRAMYAVEVATRSDLFDFDGHGSERNDGNFYASWQEAMLTQTPFTLPSAAWDQLKQANQLFYRLHVADDNNWSNHAATVNDSDASSAPSMQITGGGGGGGEQPNTGQLFITGPSSISREDPAPTFQIGMGGRAMYAVEVAIRADLFDFDGHGSERNDGNFYASWQDAMLTQTPFTLPSAAWDQLKQANQLFYRLHVADDNNWSNHAATVNDSDASSAPSMQITDGTRLGRREMGTPAPRKEGSLTYFNIWSAKKEDELLWRGQPLYQ</sequence>
<evidence type="ECO:0000256" key="4">
    <source>
        <dbReference type="PIRSR" id="PIRSR615500-1"/>
    </source>
</evidence>
<dbReference type="Gene3D" id="3.40.50.200">
    <property type="entry name" value="Peptidase S8/S53 domain"/>
    <property type="match status" value="1"/>
</dbReference>
<dbReference type="InterPro" id="IPR023828">
    <property type="entry name" value="Peptidase_S8_Ser-AS"/>
</dbReference>
<dbReference type="PROSITE" id="PS51892">
    <property type="entry name" value="SUBTILASE"/>
    <property type="match status" value="1"/>
</dbReference>
<evidence type="ECO:0000256" key="3">
    <source>
        <dbReference type="ARBA" id="ARBA00022825"/>
    </source>
</evidence>
<accession>A0A9X2XNX5</accession>
<comment type="similarity">
    <text evidence="5 6">Belongs to the peptidase S8 family.</text>
</comment>
<dbReference type="CDD" id="cd07498">
    <property type="entry name" value="Peptidases_S8_15"/>
    <property type="match status" value="1"/>
</dbReference>
<dbReference type="PROSITE" id="PS00136">
    <property type="entry name" value="SUBTILASE_ASP"/>
    <property type="match status" value="1"/>
</dbReference>
<evidence type="ECO:0000256" key="7">
    <source>
        <dbReference type="SAM" id="MobiDB-lite"/>
    </source>
</evidence>
<evidence type="ECO:0000256" key="6">
    <source>
        <dbReference type="RuleBase" id="RU003355"/>
    </source>
</evidence>
<dbReference type="PROSITE" id="PS00138">
    <property type="entry name" value="SUBTILASE_SER"/>
    <property type="match status" value="1"/>
</dbReference>
<evidence type="ECO:0000313" key="10">
    <source>
        <dbReference type="Proteomes" id="UP001155483"/>
    </source>
</evidence>
<feature type="compositionally biased region" description="Polar residues" evidence="7">
    <location>
        <begin position="710"/>
        <end position="724"/>
    </location>
</feature>
<feature type="region of interest" description="Disordered" evidence="7">
    <location>
        <begin position="472"/>
        <end position="493"/>
    </location>
</feature>
<comment type="caution">
    <text evidence="9">The sequence shown here is derived from an EMBL/GenBank/DDBJ whole genome shotgun (WGS) entry which is preliminary data.</text>
</comment>
<reference evidence="9" key="2">
    <citation type="submission" date="2023-04" db="EMBL/GenBank/DDBJ databases">
        <title>Paracnuella aquatica gen. nov., sp. nov., a member of the family Chitinophagaceae isolated from a hot spring.</title>
        <authorList>
            <person name="Wang C."/>
        </authorList>
    </citation>
    <scope>NUCLEOTIDE SEQUENCE</scope>
    <source>
        <strain evidence="9">LB-8</strain>
    </source>
</reference>
<feature type="region of interest" description="Disordered" evidence="7">
    <location>
        <begin position="688"/>
        <end position="731"/>
    </location>
</feature>
<dbReference type="PANTHER" id="PTHR42884">
    <property type="entry name" value="PROPROTEIN CONVERTASE SUBTILISIN/KEXIN-RELATED"/>
    <property type="match status" value="1"/>
</dbReference>
<reference evidence="9" key="1">
    <citation type="submission" date="2022-09" db="EMBL/GenBank/DDBJ databases">
        <authorList>
            <person name="Yuan C."/>
            <person name="Ke Z."/>
        </authorList>
    </citation>
    <scope>NUCLEOTIDE SEQUENCE</scope>
    <source>
        <strain evidence="9">LB-8</strain>
    </source>
</reference>
<feature type="active site" description="Charge relay system" evidence="4 5">
    <location>
        <position position="316"/>
    </location>
</feature>
<feature type="active site" description="Charge relay system" evidence="4 5">
    <location>
        <position position="280"/>
    </location>
</feature>
<protein>
    <submittedName>
        <fullName evidence="9">S8 family serine peptidase</fullName>
    </submittedName>
</protein>
<dbReference type="InterPro" id="IPR015500">
    <property type="entry name" value="Peptidase_S8_subtilisin-rel"/>
</dbReference>
<dbReference type="SUPFAM" id="SSF52743">
    <property type="entry name" value="Subtilisin-like"/>
    <property type="match status" value="1"/>
</dbReference>
<organism evidence="9 10">
    <name type="scientific">Paraflavisolibacter caeni</name>
    <dbReference type="NCBI Taxonomy" id="2982496"/>
    <lineage>
        <taxon>Bacteria</taxon>
        <taxon>Pseudomonadati</taxon>
        <taxon>Bacteroidota</taxon>
        <taxon>Chitinophagia</taxon>
        <taxon>Chitinophagales</taxon>
        <taxon>Chitinophagaceae</taxon>
        <taxon>Paraflavisolibacter</taxon>
    </lineage>
</organism>
<evidence type="ECO:0000313" key="9">
    <source>
        <dbReference type="EMBL" id="MCU7549898.1"/>
    </source>
</evidence>
<dbReference type="RefSeq" id="WP_279297337.1">
    <property type="nucleotide sequence ID" value="NZ_JAOTIF010000008.1"/>
</dbReference>
<dbReference type="PRINTS" id="PR00723">
    <property type="entry name" value="SUBTILISIN"/>
</dbReference>
<dbReference type="PROSITE" id="PS00137">
    <property type="entry name" value="SUBTILASE_HIS"/>
    <property type="match status" value="1"/>
</dbReference>
<dbReference type="GO" id="GO:0016485">
    <property type="term" value="P:protein processing"/>
    <property type="evidence" value="ECO:0007669"/>
    <property type="project" value="TreeGrafter"/>
</dbReference>
<dbReference type="InterPro" id="IPR022398">
    <property type="entry name" value="Peptidase_S8_His-AS"/>
</dbReference>
<dbReference type="AlphaFoldDB" id="A0A9X2XNX5"/>
<dbReference type="Proteomes" id="UP001155483">
    <property type="component" value="Unassembled WGS sequence"/>
</dbReference>
<evidence type="ECO:0000256" key="2">
    <source>
        <dbReference type="ARBA" id="ARBA00022801"/>
    </source>
</evidence>
<keyword evidence="3 5" id="KW-0720">Serine protease</keyword>
<keyword evidence="1 5" id="KW-0645">Protease</keyword>
<dbReference type="InterPro" id="IPR036852">
    <property type="entry name" value="Peptidase_S8/S53_dom_sf"/>
</dbReference>
<dbReference type="EMBL" id="JAOTIF010000008">
    <property type="protein sequence ID" value="MCU7549898.1"/>
    <property type="molecule type" value="Genomic_DNA"/>
</dbReference>
<proteinExistence type="inferred from homology"/>
<feature type="compositionally biased region" description="Polar residues" evidence="7">
    <location>
        <begin position="9"/>
        <end position="18"/>
    </location>
</feature>
<feature type="compositionally biased region" description="Polar residues" evidence="7">
    <location>
        <begin position="688"/>
        <end position="700"/>
    </location>
</feature>
<keyword evidence="2 5" id="KW-0378">Hydrolase</keyword>
<evidence type="ECO:0000256" key="5">
    <source>
        <dbReference type="PROSITE-ProRule" id="PRU01240"/>
    </source>
</evidence>
<dbReference type="GO" id="GO:0016020">
    <property type="term" value="C:membrane"/>
    <property type="evidence" value="ECO:0007669"/>
    <property type="project" value="TreeGrafter"/>
</dbReference>
<dbReference type="GO" id="GO:0004252">
    <property type="term" value="F:serine-type endopeptidase activity"/>
    <property type="evidence" value="ECO:0007669"/>
    <property type="project" value="UniProtKB-UniRule"/>
</dbReference>
<feature type="active site" description="Charge relay system" evidence="4 5">
    <location>
        <position position="503"/>
    </location>
</feature>